<dbReference type="AlphaFoldDB" id="A0AAD7NQ45"/>
<keyword evidence="2" id="KW-1185">Reference proteome</keyword>
<gene>
    <name evidence="1" type="ORF">DFH07DRAFT_735350</name>
</gene>
<comment type="caution">
    <text evidence="1">The sequence shown here is derived from an EMBL/GenBank/DDBJ whole genome shotgun (WGS) entry which is preliminary data.</text>
</comment>
<organism evidence="1 2">
    <name type="scientific">Mycena maculata</name>
    <dbReference type="NCBI Taxonomy" id="230809"/>
    <lineage>
        <taxon>Eukaryota</taxon>
        <taxon>Fungi</taxon>
        <taxon>Dikarya</taxon>
        <taxon>Basidiomycota</taxon>
        <taxon>Agaricomycotina</taxon>
        <taxon>Agaricomycetes</taxon>
        <taxon>Agaricomycetidae</taxon>
        <taxon>Agaricales</taxon>
        <taxon>Marasmiineae</taxon>
        <taxon>Mycenaceae</taxon>
        <taxon>Mycena</taxon>
    </lineage>
</organism>
<evidence type="ECO:0000313" key="2">
    <source>
        <dbReference type="Proteomes" id="UP001215280"/>
    </source>
</evidence>
<protein>
    <submittedName>
        <fullName evidence="1">Uncharacterized protein</fullName>
    </submittedName>
</protein>
<dbReference type="Proteomes" id="UP001215280">
    <property type="component" value="Unassembled WGS sequence"/>
</dbReference>
<evidence type="ECO:0000313" key="1">
    <source>
        <dbReference type="EMBL" id="KAJ7770801.1"/>
    </source>
</evidence>
<reference evidence="1" key="1">
    <citation type="submission" date="2023-03" db="EMBL/GenBank/DDBJ databases">
        <title>Massive genome expansion in bonnet fungi (Mycena s.s.) driven by repeated elements and novel gene families across ecological guilds.</title>
        <authorList>
            <consortium name="Lawrence Berkeley National Laboratory"/>
            <person name="Harder C.B."/>
            <person name="Miyauchi S."/>
            <person name="Viragh M."/>
            <person name="Kuo A."/>
            <person name="Thoen E."/>
            <person name="Andreopoulos B."/>
            <person name="Lu D."/>
            <person name="Skrede I."/>
            <person name="Drula E."/>
            <person name="Henrissat B."/>
            <person name="Morin E."/>
            <person name="Kohler A."/>
            <person name="Barry K."/>
            <person name="LaButti K."/>
            <person name="Morin E."/>
            <person name="Salamov A."/>
            <person name="Lipzen A."/>
            <person name="Mereny Z."/>
            <person name="Hegedus B."/>
            <person name="Baldrian P."/>
            <person name="Stursova M."/>
            <person name="Weitz H."/>
            <person name="Taylor A."/>
            <person name="Grigoriev I.V."/>
            <person name="Nagy L.G."/>
            <person name="Martin F."/>
            <person name="Kauserud H."/>
        </authorList>
    </citation>
    <scope>NUCLEOTIDE SEQUENCE</scope>
    <source>
        <strain evidence="1">CBHHK188m</strain>
    </source>
</reference>
<name>A0AAD7NQ45_9AGAR</name>
<dbReference type="EMBL" id="JARJLG010000023">
    <property type="protein sequence ID" value="KAJ7770801.1"/>
    <property type="molecule type" value="Genomic_DNA"/>
</dbReference>
<feature type="non-terminal residue" evidence="1">
    <location>
        <position position="1"/>
    </location>
</feature>
<proteinExistence type="predicted"/>
<accession>A0AAD7NQ45</accession>
<sequence>YASYAQRSIRDLLIAPLPTFFMDDFMFYTDHDGWIELNVCQLVDTVMIQNTVDTLAIANPQGMLTSIYNHRPPPDFPYIHAYSTYSTTIQLYARSGQLATVHTLYLWKKLDSDQCPFRCDMVEDMHHVLVECTWYMDWREKAAKELVMETEAKLNEKSIGEAAQKHLLTTAKSLFTRNVNSWPLKHSFYYLGHIPPLEPLLLVETPENDLTREQLLHHLVAE</sequence>